<dbReference type="GO" id="GO:0000156">
    <property type="term" value="F:phosphorelay response regulator activity"/>
    <property type="evidence" value="ECO:0007669"/>
    <property type="project" value="InterPro"/>
</dbReference>
<dbReference type="InterPro" id="IPR046947">
    <property type="entry name" value="LytR-like"/>
</dbReference>
<dbReference type="SMART" id="SM00448">
    <property type="entry name" value="REC"/>
    <property type="match status" value="1"/>
</dbReference>
<dbReference type="InterPro" id="IPR001789">
    <property type="entry name" value="Sig_transdc_resp-reg_receiver"/>
</dbReference>
<dbReference type="Pfam" id="PF00072">
    <property type="entry name" value="Response_reg"/>
    <property type="match status" value="1"/>
</dbReference>
<reference evidence="4 5" key="1">
    <citation type="submission" date="2014-10" db="EMBL/GenBank/DDBJ databases">
        <title>Pedobacter Kyungheensis.</title>
        <authorList>
            <person name="Anderson B.M."/>
            <person name="Newman J.D."/>
        </authorList>
    </citation>
    <scope>NUCLEOTIDE SEQUENCE [LARGE SCALE GENOMIC DNA]</scope>
    <source>
        <strain evidence="4 5">KACC 16221</strain>
    </source>
</reference>
<evidence type="ECO:0000313" key="5">
    <source>
        <dbReference type="Proteomes" id="UP000031246"/>
    </source>
</evidence>
<dbReference type="InterPro" id="IPR007492">
    <property type="entry name" value="LytTR_DNA-bd_dom"/>
</dbReference>
<keyword evidence="1" id="KW-0597">Phosphoprotein</keyword>
<evidence type="ECO:0000259" key="3">
    <source>
        <dbReference type="PROSITE" id="PS50930"/>
    </source>
</evidence>
<gene>
    <name evidence="4" type="ORF">OC25_04470</name>
</gene>
<dbReference type="Gene3D" id="3.40.50.2300">
    <property type="match status" value="1"/>
</dbReference>
<dbReference type="Proteomes" id="UP000031246">
    <property type="component" value="Unassembled WGS sequence"/>
</dbReference>
<dbReference type="PANTHER" id="PTHR37299">
    <property type="entry name" value="TRANSCRIPTIONAL REGULATOR-RELATED"/>
    <property type="match status" value="1"/>
</dbReference>
<proteinExistence type="predicted"/>
<comment type="caution">
    <text evidence="4">The sequence shown here is derived from an EMBL/GenBank/DDBJ whole genome shotgun (WGS) entry which is preliminary data.</text>
</comment>
<dbReference type="EMBL" id="JSYN01000004">
    <property type="protein sequence ID" value="KIA95812.1"/>
    <property type="molecule type" value="Genomic_DNA"/>
</dbReference>
<name>A0A0C1FSA6_9SPHI</name>
<dbReference type="PANTHER" id="PTHR37299:SF1">
    <property type="entry name" value="STAGE 0 SPORULATION PROTEIN A HOMOLOG"/>
    <property type="match status" value="1"/>
</dbReference>
<sequence length="238" mass="27162">METLLNVAVIDDEPLAREVLEGYLKRLSGIGQILLFPNAMAALAGLKDSGIQLLLLDIEMPEMSGIEFLKRLAEPPLTIFTTAYRNYAFEGYELGVIDFLLKPITFNRFEQAITKARELLALKEHSHLEENQANIDDFIFVKSGVQRIKLQFSEVSHIQGLKDYAIIHTPAKKILLKGSIKAMQDLFPADRFLRVHKSFIINLQKVQQLDRNSIFLNGQQVPIGRNFREELEKFIKAH</sequence>
<dbReference type="SUPFAM" id="SSF52172">
    <property type="entry name" value="CheY-like"/>
    <property type="match status" value="1"/>
</dbReference>
<accession>A0A0C1FSA6</accession>
<dbReference type="AlphaFoldDB" id="A0A0C1FSA6"/>
<feature type="modified residue" description="4-aspartylphosphate" evidence="1">
    <location>
        <position position="57"/>
    </location>
</feature>
<dbReference type="SMART" id="SM00850">
    <property type="entry name" value="LytTR"/>
    <property type="match status" value="1"/>
</dbReference>
<keyword evidence="5" id="KW-1185">Reference proteome</keyword>
<dbReference type="Gene3D" id="2.40.50.1020">
    <property type="entry name" value="LytTr DNA-binding domain"/>
    <property type="match status" value="1"/>
</dbReference>
<evidence type="ECO:0000259" key="2">
    <source>
        <dbReference type="PROSITE" id="PS50110"/>
    </source>
</evidence>
<dbReference type="PROSITE" id="PS50930">
    <property type="entry name" value="HTH_LYTTR"/>
    <property type="match status" value="1"/>
</dbReference>
<dbReference type="GO" id="GO:0003677">
    <property type="term" value="F:DNA binding"/>
    <property type="evidence" value="ECO:0007669"/>
    <property type="project" value="InterPro"/>
</dbReference>
<dbReference type="PROSITE" id="PS50110">
    <property type="entry name" value="RESPONSE_REGULATORY"/>
    <property type="match status" value="1"/>
</dbReference>
<evidence type="ECO:0000256" key="1">
    <source>
        <dbReference type="PROSITE-ProRule" id="PRU00169"/>
    </source>
</evidence>
<feature type="domain" description="HTH LytTR-type" evidence="3">
    <location>
        <begin position="139"/>
        <end position="237"/>
    </location>
</feature>
<organism evidence="4 5">
    <name type="scientific">Pedobacter kyungheensis</name>
    <dbReference type="NCBI Taxonomy" id="1069985"/>
    <lineage>
        <taxon>Bacteria</taxon>
        <taxon>Pseudomonadati</taxon>
        <taxon>Bacteroidota</taxon>
        <taxon>Sphingobacteriia</taxon>
        <taxon>Sphingobacteriales</taxon>
        <taxon>Sphingobacteriaceae</taxon>
        <taxon>Pedobacter</taxon>
    </lineage>
</organism>
<dbReference type="Pfam" id="PF04397">
    <property type="entry name" value="LytTR"/>
    <property type="match status" value="1"/>
</dbReference>
<protein>
    <submittedName>
        <fullName evidence="4">LytTR family transcriptional regulator</fullName>
    </submittedName>
</protein>
<dbReference type="InterPro" id="IPR011006">
    <property type="entry name" value="CheY-like_superfamily"/>
</dbReference>
<dbReference type="RefSeq" id="WP_039472219.1">
    <property type="nucleotide sequence ID" value="NZ_JSYN01000004.1"/>
</dbReference>
<feature type="domain" description="Response regulatory" evidence="2">
    <location>
        <begin position="6"/>
        <end position="117"/>
    </location>
</feature>
<evidence type="ECO:0000313" key="4">
    <source>
        <dbReference type="EMBL" id="KIA95812.1"/>
    </source>
</evidence>